<name>A0A5J4VYT4_9EUKA</name>
<dbReference type="AlphaFoldDB" id="A0A5J4VYT4"/>
<proteinExistence type="predicted"/>
<reference evidence="2 3" key="1">
    <citation type="submission" date="2019-03" db="EMBL/GenBank/DDBJ databases">
        <title>Single cell metagenomics reveals metabolic interactions within the superorganism composed of flagellate Streblomastix strix and complex community of Bacteroidetes bacteria on its surface.</title>
        <authorList>
            <person name="Treitli S.C."/>
            <person name="Kolisko M."/>
            <person name="Husnik F."/>
            <person name="Keeling P."/>
            <person name="Hampl V."/>
        </authorList>
    </citation>
    <scope>NUCLEOTIDE SEQUENCE [LARGE SCALE GENOMIC DNA]</scope>
    <source>
        <strain evidence="2">ST1C</strain>
    </source>
</reference>
<protein>
    <submittedName>
        <fullName evidence="2">Uncharacterized protein</fullName>
    </submittedName>
</protein>
<dbReference type="EMBL" id="SNRW01004255">
    <property type="protein sequence ID" value="KAA6387728.1"/>
    <property type="molecule type" value="Genomic_DNA"/>
</dbReference>
<evidence type="ECO:0000313" key="2">
    <source>
        <dbReference type="EMBL" id="KAA6387728.1"/>
    </source>
</evidence>
<gene>
    <name evidence="2" type="ORF">EZS28_016745</name>
</gene>
<organism evidence="2 3">
    <name type="scientific">Streblomastix strix</name>
    <dbReference type="NCBI Taxonomy" id="222440"/>
    <lineage>
        <taxon>Eukaryota</taxon>
        <taxon>Metamonada</taxon>
        <taxon>Preaxostyla</taxon>
        <taxon>Oxymonadida</taxon>
        <taxon>Streblomastigidae</taxon>
        <taxon>Streblomastix</taxon>
    </lineage>
</organism>
<comment type="caution">
    <text evidence="2">The sequence shown here is derived from an EMBL/GenBank/DDBJ whole genome shotgun (WGS) entry which is preliminary data.</text>
</comment>
<evidence type="ECO:0000313" key="3">
    <source>
        <dbReference type="Proteomes" id="UP000324800"/>
    </source>
</evidence>
<dbReference type="Proteomes" id="UP000324800">
    <property type="component" value="Unassembled WGS sequence"/>
</dbReference>
<sequence>MHKDYDQLQPPIDDGRMKLLRDKSRRDLTPLVITDPPSTIDGERYPQNGEQVRNRIVAQSTTAISLIHLCKYGKALATGTILDTFESVAGTAAIAQQNRRRRPSSRDNRLSLSRPPVSAALSAREKKSLKESKFIGSIFSSRRVDLSRHFSKSDRGDRNNFNSRGTFYNRYI</sequence>
<feature type="region of interest" description="Disordered" evidence="1">
    <location>
        <begin position="96"/>
        <end position="123"/>
    </location>
</feature>
<evidence type="ECO:0000256" key="1">
    <source>
        <dbReference type="SAM" id="MobiDB-lite"/>
    </source>
</evidence>
<accession>A0A5J4VYT4</accession>